<organism evidence="4 6">
    <name type="scientific">Rotaria magnacalcarata</name>
    <dbReference type="NCBI Taxonomy" id="392030"/>
    <lineage>
        <taxon>Eukaryota</taxon>
        <taxon>Metazoa</taxon>
        <taxon>Spiralia</taxon>
        <taxon>Gnathifera</taxon>
        <taxon>Rotifera</taxon>
        <taxon>Eurotatoria</taxon>
        <taxon>Bdelloidea</taxon>
        <taxon>Philodinida</taxon>
        <taxon>Philodinidae</taxon>
        <taxon>Rotaria</taxon>
    </lineage>
</organism>
<dbReference type="Proteomes" id="UP000681967">
    <property type="component" value="Unassembled WGS sequence"/>
</dbReference>
<comment type="caution">
    <text evidence="4">The sequence shown here is derived from an EMBL/GenBank/DDBJ whole genome shotgun (WGS) entry which is preliminary data.</text>
</comment>
<dbReference type="EMBL" id="CAJOBJ010036528">
    <property type="protein sequence ID" value="CAF4302719.1"/>
    <property type="molecule type" value="Genomic_DNA"/>
</dbReference>
<dbReference type="Proteomes" id="UP000681720">
    <property type="component" value="Unassembled WGS sequence"/>
</dbReference>
<dbReference type="EMBL" id="CAJOBJ010036766">
    <property type="protein sequence ID" value="CAF4304078.1"/>
    <property type="molecule type" value="Genomic_DNA"/>
</dbReference>
<evidence type="ECO:0000313" key="6">
    <source>
        <dbReference type="Proteomes" id="UP000681720"/>
    </source>
</evidence>
<gene>
    <name evidence="2" type="ORF">BYL167_LOCUS22766</name>
    <name evidence="3" type="ORF">BYL167_LOCUS22784</name>
    <name evidence="4" type="ORF">GIL414_LOCUS25918</name>
    <name evidence="5" type="ORF">GIL414_LOCUS25984</name>
</gene>
<name>A0A8S2TQ74_9BILA</name>
<dbReference type="EMBL" id="CAJOBH010014252">
    <property type="protein sequence ID" value="CAF4180248.1"/>
    <property type="molecule type" value="Genomic_DNA"/>
</dbReference>
<proteinExistence type="predicted"/>
<evidence type="ECO:0000313" key="3">
    <source>
        <dbReference type="EMBL" id="CAF4180248.1"/>
    </source>
</evidence>
<keyword evidence="1" id="KW-0175">Coiled coil</keyword>
<accession>A0A8S2TQ74</accession>
<evidence type="ECO:0000313" key="5">
    <source>
        <dbReference type="EMBL" id="CAF4304078.1"/>
    </source>
</evidence>
<feature type="coiled-coil region" evidence="1">
    <location>
        <begin position="1"/>
        <end position="56"/>
    </location>
</feature>
<feature type="non-terminal residue" evidence="4">
    <location>
        <position position="1"/>
    </location>
</feature>
<evidence type="ECO:0000313" key="4">
    <source>
        <dbReference type="EMBL" id="CAF4302719.1"/>
    </source>
</evidence>
<dbReference type="AlphaFoldDB" id="A0A8S2TQ74"/>
<reference evidence="4" key="1">
    <citation type="submission" date="2021-02" db="EMBL/GenBank/DDBJ databases">
        <authorList>
            <person name="Nowell W R."/>
        </authorList>
    </citation>
    <scope>NUCLEOTIDE SEQUENCE</scope>
</reference>
<dbReference type="EMBL" id="CAJOBH010014174">
    <property type="protein sequence ID" value="CAF4179802.1"/>
    <property type="molecule type" value="Genomic_DNA"/>
</dbReference>
<sequence>IDELKQQLNDNENEYSIIQKQFHDAQSLNYEFKKQIEQLQLDVEQQLKTIEQFKVLIFLIL</sequence>
<evidence type="ECO:0000313" key="2">
    <source>
        <dbReference type="EMBL" id="CAF4179802.1"/>
    </source>
</evidence>
<evidence type="ECO:0000256" key="1">
    <source>
        <dbReference type="SAM" id="Coils"/>
    </source>
</evidence>
<protein>
    <submittedName>
        <fullName evidence="4">Uncharacterized protein</fullName>
    </submittedName>
</protein>